<dbReference type="CDD" id="cd01107">
    <property type="entry name" value="HTH_BmrR"/>
    <property type="match status" value="1"/>
</dbReference>
<evidence type="ECO:0000313" key="8">
    <source>
        <dbReference type="Proteomes" id="UP000095712"/>
    </source>
</evidence>
<keyword evidence="4" id="KW-0804">Transcription</keyword>
<dbReference type="InterPro" id="IPR047057">
    <property type="entry name" value="MerR_fam"/>
</dbReference>
<dbReference type="Pfam" id="PF13411">
    <property type="entry name" value="MerR_1"/>
    <property type="match status" value="1"/>
</dbReference>
<organism evidence="7 8">
    <name type="scientific">Blautia wexlerae</name>
    <dbReference type="NCBI Taxonomy" id="418240"/>
    <lineage>
        <taxon>Bacteria</taxon>
        <taxon>Bacillati</taxon>
        <taxon>Bacillota</taxon>
        <taxon>Clostridia</taxon>
        <taxon>Lachnospirales</taxon>
        <taxon>Lachnospiraceae</taxon>
        <taxon>Blautia</taxon>
    </lineage>
</organism>
<dbReference type="Gene3D" id="1.10.1660.10">
    <property type="match status" value="1"/>
</dbReference>
<dbReference type="InterPro" id="IPR000551">
    <property type="entry name" value="MerR-type_HTH_dom"/>
</dbReference>
<dbReference type="PANTHER" id="PTHR30204:SF69">
    <property type="entry name" value="MERR-FAMILY TRANSCRIPTIONAL REGULATOR"/>
    <property type="match status" value="1"/>
</dbReference>
<dbReference type="EMBL" id="CZAW01000022">
    <property type="protein sequence ID" value="CUP62866.1"/>
    <property type="molecule type" value="Genomic_DNA"/>
</dbReference>
<accession>A0A174PTA5</accession>
<dbReference type="PANTHER" id="PTHR30204">
    <property type="entry name" value="REDOX-CYCLING DRUG-SENSING TRANSCRIPTIONAL ACTIVATOR SOXR"/>
    <property type="match status" value="1"/>
</dbReference>
<keyword evidence="3" id="KW-0238">DNA-binding</keyword>
<evidence type="ECO:0000256" key="3">
    <source>
        <dbReference type="ARBA" id="ARBA00023125"/>
    </source>
</evidence>
<sequence length="107" mass="12626">MENKKLFQIGDVAKMFHISVGSLRRYEQAGLLKPEYTDPETGYRYYSARQFEVLNTIRYLRVLDMPLGQIGEFLGNRDIDVIEAKLLNQKKLIEKKRRELETIECKI</sequence>
<evidence type="ECO:0000256" key="5">
    <source>
        <dbReference type="SAM" id="Coils"/>
    </source>
</evidence>
<protein>
    <submittedName>
        <fullName evidence="7">Multidrug-efflux transporter 1 regulator</fullName>
    </submittedName>
</protein>
<dbReference type="PROSITE" id="PS50937">
    <property type="entry name" value="HTH_MERR_2"/>
    <property type="match status" value="1"/>
</dbReference>
<dbReference type="GO" id="GO:0003677">
    <property type="term" value="F:DNA binding"/>
    <property type="evidence" value="ECO:0007669"/>
    <property type="project" value="UniProtKB-KW"/>
</dbReference>
<dbReference type="SUPFAM" id="SSF46955">
    <property type="entry name" value="Putative DNA-binding domain"/>
    <property type="match status" value="1"/>
</dbReference>
<feature type="coiled-coil region" evidence="5">
    <location>
        <begin position="79"/>
        <end position="106"/>
    </location>
</feature>
<evidence type="ECO:0000256" key="1">
    <source>
        <dbReference type="ARBA" id="ARBA00022491"/>
    </source>
</evidence>
<evidence type="ECO:0000313" key="7">
    <source>
        <dbReference type="EMBL" id="CUP62866.1"/>
    </source>
</evidence>
<feature type="domain" description="HTH merR-type" evidence="6">
    <location>
        <begin position="6"/>
        <end position="76"/>
    </location>
</feature>
<dbReference type="Proteomes" id="UP000095712">
    <property type="component" value="Unassembled WGS sequence"/>
</dbReference>
<dbReference type="SMART" id="SM00422">
    <property type="entry name" value="HTH_MERR"/>
    <property type="match status" value="1"/>
</dbReference>
<keyword evidence="2" id="KW-0805">Transcription regulation</keyword>
<evidence type="ECO:0000256" key="4">
    <source>
        <dbReference type="ARBA" id="ARBA00023163"/>
    </source>
</evidence>
<dbReference type="InterPro" id="IPR009061">
    <property type="entry name" value="DNA-bd_dom_put_sf"/>
</dbReference>
<keyword evidence="1" id="KW-0678">Repressor</keyword>
<gene>
    <name evidence="7" type="primary">bmrR</name>
    <name evidence="7" type="ORF">ERS852523_02256</name>
</gene>
<keyword evidence="5" id="KW-0175">Coiled coil</keyword>
<dbReference type="AlphaFoldDB" id="A0A174PTA5"/>
<proteinExistence type="predicted"/>
<evidence type="ECO:0000256" key="2">
    <source>
        <dbReference type="ARBA" id="ARBA00023015"/>
    </source>
</evidence>
<dbReference type="RefSeq" id="WP_055151707.1">
    <property type="nucleotide sequence ID" value="NZ_CZAW01000022.1"/>
</dbReference>
<evidence type="ECO:0000259" key="6">
    <source>
        <dbReference type="PROSITE" id="PS50937"/>
    </source>
</evidence>
<dbReference type="GO" id="GO:0003700">
    <property type="term" value="F:DNA-binding transcription factor activity"/>
    <property type="evidence" value="ECO:0007669"/>
    <property type="project" value="InterPro"/>
</dbReference>
<reference evidence="7 8" key="1">
    <citation type="submission" date="2015-09" db="EMBL/GenBank/DDBJ databases">
        <authorList>
            <consortium name="Pathogen Informatics"/>
        </authorList>
    </citation>
    <scope>NUCLEOTIDE SEQUENCE [LARGE SCALE GENOMIC DNA]</scope>
    <source>
        <strain evidence="7 8">2789STDY5834911</strain>
    </source>
</reference>
<name>A0A174PTA5_9FIRM</name>